<proteinExistence type="predicted"/>
<evidence type="ECO:0000313" key="1">
    <source>
        <dbReference type="EMBL" id="CAD7645705.1"/>
    </source>
</evidence>
<sequence>MCRIFYLYYAVVSNQTEHLKINEFTVVSGILNGNIIFITCGYIVEGQCSGDYLFSVQIYMADDQNG</sequence>
<feature type="non-terminal residue" evidence="1">
    <location>
        <position position="1"/>
    </location>
</feature>
<protein>
    <submittedName>
        <fullName evidence="1">Uncharacterized protein</fullName>
    </submittedName>
</protein>
<gene>
    <name evidence="1" type="ORF">OSB1V03_LOCUS20633</name>
</gene>
<name>A0A7R9LS21_9ACAR</name>
<keyword evidence="2" id="KW-1185">Reference proteome</keyword>
<reference evidence="1" key="1">
    <citation type="submission" date="2020-11" db="EMBL/GenBank/DDBJ databases">
        <authorList>
            <person name="Tran Van P."/>
        </authorList>
    </citation>
    <scope>NUCLEOTIDE SEQUENCE</scope>
</reference>
<dbReference type="EMBL" id="CAJPIZ010034876">
    <property type="protein sequence ID" value="CAG2120687.1"/>
    <property type="molecule type" value="Genomic_DNA"/>
</dbReference>
<organism evidence="1">
    <name type="scientific">Medioppia subpectinata</name>
    <dbReference type="NCBI Taxonomy" id="1979941"/>
    <lineage>
        <taxon>Eukaryota</taxon>
        <taxon>Metazoa</taxon>
        <taxon>Ecdysozoa</taxon>
        <taxon>Arthropoda</taxon>
        <taxon>Chelicerata</taxon>
        <taxon>Arachnida</taxon>
        <taxon>Acari</taxon>
        <taxon>Acariformes</taxon>
        <taxon>Sarcoptiformes</taxon>
        <taxon>Oribatida</taxon>
        <taxon>Brachypylina</taxon>
        <taxon>Oppioidea</taxon>
        <taxon>Oppiidae</taxon>
        <taxon>Medioppia</taxon>
    </lineage>
</organism>
<evidence type="ECO:0000313" key="2">
    <source>
        <dbReference type="Proteomes" id="UP000759131"/>
    </source>
</evidence>
<dbReference type="Proteomes" id="UP000759131">
    <property type="component" value="Unassembled WGS sequence"/>
</dbReference>
<dbReference type="AlphaFoldDB" id="A0A7R9LS21"/>
<dbReference type="OrthoDB" id="10612058at2759"/>
<accession>A0A7R9LS21</accession>
<dbReference type="EMBL" id="OC889451">
    <property type="protein sequence ID" value="CAD7645705.1"/>
    <property type="molecule type" value="Genomic_DNA"/>
</dbReference>